<proteinExistence type="predicted"/>
<reference evidence="3" key="1">
    <citation type="submission" date="2015-07" db="EMBL/GenBank/DDBJ databases">
        <title>Adaptation to a free-living lifestyle via gene acquisitions in the diplomonad Trepomonas sp. PC1.</title>
        <authorList>
            <person name="Xu F."/>
            <person name="Jerlstrom-Hultqvist J."/>
            <person name="Kolisko M."/>
            <person name="Simpson A.G.B."/>
            <person name="Roger A.J."/>
            <person name="Svard S.G."/>
            <person name="Andersson J.O."/>
        </authorList>
    </citation>
    <scope>NUCLEOTIDE SEQUENCE</scope>
    <source>
        <strain evidence="3">PC1</strain>
    </source>
</reference>
<sequence length="404" mass="47847">QKELELTYSKTDSAIQEQEMASLLQKDRQLVYTTILSPKKHFGKVDIIQTSQSLPSIKKLPQQQVLIESYQQYKAEDPQVNRDEEIFEMKIQQQLLRNQMKLQKQREKKKKQQQKRQNEKSKQTKIRKPITFVNVIQNAKQELVDQINQQKQQKQKVKVAQPQLSCEMSAAIDSSVKEVEKPAVQHVTEPAKDLLKQKEEEFARKREEILKKMQKESEMLELQRKRQEAKMKEILTQKQQKEIKVEQEKENNLQIHNLEEFKSNQDDILLLQRLFQNQKERIERQAKQEILAQQVEQQKQKEEKVLLFSTKFSLPSLTKTFQIGVKITKGIREMGFSVKDLQDISQVSQEDKPKPKPKNKNQKAKQVELDERQKKMLKMAERYQLEGMKQLMKLCVSISQLNQK</sequence>
<accession>A0A146JYZ4</accession>
<gene>
    <name evidence="3" type="ORF">TPC1_31117</name>
</gene>
<protein>
    <submittedName>
        <fullName evidence="3">Uncharacterized protein</fullName>
    </submittedName>
</protein>
<feature type="non-terminal residue" evidence="3">
    <location>
        <position position="1"/>
    </location>
</feature>
<dbReference type="AlphaFoldDB" id="A0A146JYZ4"/>
<evidence type="ECO:0000256" key="1">
    <source>
        <dbReference type="SAM" id="Coils"/>
    </source>
</evidence>
<feature type="region of interest" description="Disordered" evidence="2">
    <location>
        <begin position="345"/>
        <end position="371"/>
    </location>
</feature>
<dbReference type="EMBL" id="GDID01007218">
    <property type="protein sequence ID" value="JAP89388.1"/>
    <property type="molecule type" value="Transcribed_RNA"/>
</dbReference>
<feature type="coiled-coil region" evidence="1">
    <location>
        <begin position="195"/>
        <end position="251"/>
    </location>
</feature>
<organism evidence="3">
    <name type="scientific">Trepomonas sp. PC1</name>
    <dbReference type="NCBI Taxonomy" id="1076344"/>
    <lineage>
        <taxon>Eukaryota</taxon>
        <taxon>Metamonada</taxon>
        <taxon>Diplomonadida</taxon>
        <taxon>Hexamitidae</taxon>
        <taxon>Hexamitinae</taxon>
        <taxon>Trepomonas</taxon>
    </lineage>
</organism>
<evidence type="ECO:0000313" key="3">
    <source>
        <dbReference type="EMBL" id="JAP89388.1"/>
    </source>
</evidence>
<evidence type="ECO:0000256" key="2">
    <source>
        <dbReference type="SAM" id="MobiDB-lite"/>
    </source>
</evidence>
<keyword evidence="1" id="KW-0175">Coiled coil</keyword>
<feature type="region of interest" description="Disordered" evidence="2">
    <location>
        <begin position="100"/>
        <end position="124"/>
    </location>
</feature>
<name>A0A146JYZ4_9EUKA</name>